<dbReference type="GO" id="GO:0003682">
    <property type="term" value="F:chromatin binding"/>
    <property type="evidence" value="ECO:0007669"/>
    <property type="project" value="TreeGrafter"/>
</dbReference>
<dbReference type="Pfam" id="PF03066">
    <property type="entry name" value="Nucleoplasmin"/>
    <property type="match status" value="1"/>
</dbReference>
<dbReference type="SUPFAM" id="SSF69203">
    <property type="entry name" value="Nucleoplasmin-like core domain"/>
    <property type="match status" value="1"/>
</dbReference>
<accession>A0A6P8RKM8</accession>
<dbReference type="GO" id="GO:0006338">
    <property type="term" value="P:chromatin remodeling"/>
    <property type="evidence" value="ECO:0007669"/>
    <property type="project" value="TreeGrafter"/>
</dbReference>
<comment type="subcellular location">
    <subcellularLocation>
        <location evidence="1">Nucleus</location>
    </subcellularLocation>
</comment>
<evidence type="ECO:0000313" key="6">
    <source>
        <dbReference type="RefSeq" id="XP_033805561.1"/>
    </source>
</evidence>
<dbReference type="Gene3D" id="2.60.120.340">
    <property type="entry name" value="Nucleoplasmin core domain"/>
    <property type="match status" value="1"/>
</dbReference>
<gene>
    <name evidence="6" type="primary">LOC117362758</name>
</gene>
<dbReference type="InterPro" id="IPR036824">
    <property type="entry name" value="Nucleoplasmin_core_dom_sf"/>
</dbReference>
<dbReference type="InParanoid" id="A0A6P8RKM8"/>
<dbReference type="InterPro" id="IPR004301">
    <property type="entry name" value="Nucleoplasmin"/>
</dbReference>
<dbReference type="PANTHER" id="PTHR22747:SF39">
    <property type="entry name" value="NUCLEOPLASMIN CORE DOMAIN-CONTAINING PROTEIN"/>
    <property type="match status" value="1"/>
</dbReference>
<reference evidence="6" key="1">
    <citation type="submission" date="2025-08" db="UniProtKB">
        <authorList>
            <consortium name="RefSeq"/>
        </authorList>
    </citation>
    <scope>IDENTIFICATION</scope>
</reference>
<dbReference type="Proteomes" id="UP000515159">
    <property type="component" value="Chromosome 6"/>
</dbReference>
<evidence type="ECO:0000313" key="5">
    <source>
        <dbReference type="Proteomes" id="UP000515159"/>
    </source>
</evidence>
<dbReference type="RefSeq" id="XP_033805561.1">
    <property type="nucleotide sequence ID" value="XM_033949670.1"/>
</dbReference>
<feature type="domain" description="Nucleoplasmin core" evidence="4">
    <location>
        <begin position="82"/>
        <end position="180"/>
    </location>
</feature>
<keyword evidence="3" id="KW-0539">Nucleus</keyword>
<dbReference type="GO" id="GO:0005730">
    <property type="term" value="C:nucleolus"/>
    <property type="evidence" value="ECO:0007669"/>
    <property type="project" value="TreeGrafter"/>
</dbReference>
<sequence>MDRKRSGLQVPETIGQGSELGQMEFSCFSCSDAVTWLRIRINPLRAVCACFSEVYGIKLFLVIMESSSCSTNSDQDHYFIALWGCELNKSTKMSTFEPEDDVREHLLSLQAICLGAEAGDELNVIAVQSSNASPGKAVPIASLQISILPTINMNGLELIPPVTFTLKAGSGPVYISGQHVALEEDLEEEGNDSYQN</sequence>
<dbReference type="GeneID" id="117362758"/>
<proteinExistence type="inferred from homology"/>
<dbReference type="GO" id="GO:0005737">
    <property type="term" value="C:cytoplasm"/>
    <property type="evidence" value="ECO:0007669"/>
    <property type="project" value="TreeGrafter"/>
</dbReference>
<dbReference type="OrthoDB" id="6075101at2759"/>
<dbReference type="InterPro" id="IPR024057">
    <property type="entry name" value="Nucleoplasmin_core_dom"/>
</dbReference>
<dbReference type="AlphaFoldDB" id="A0A6P8RKM8"/>
<dbReference type="PANTHER" id="PTHR22747">
    <property type="entry name" value="NUCLEOPLASMIN"/>
    <property type="match status" value="1"/>
</dbReference>
<dbReference type="KEGG" id="gsh:117362758"/>
<organism evidence="5 6">
    <name type="scientific">Geotrypetes seraphini</name>
    <name type="common">Gaboon caecilian</name>
    <name type="synonym">Caecilia seraphini</name>
    <dbReference type="NCBI Taxonomy" id="260995"/>
    <lineage>
        <taxon>Eukaryota</taxon>
        <taxon>Metazoa</taxon>
        <taxon>Chordata</taxon>
        <taxon>Craniata</taxon>
        <taxon>Vertebrata</taxon>
        <taxon>Euteleostomi</taxon>
        <taxon>Amphibia</taxon>
        <taxon>Gymnophiona</taxon>
        <taxon>Geotrypetes</taxon>
    </lineage>
</organism>
<dbReference type="GO" id="GO:0042393">
    <property type="term" value="F:histone binding"/>
    <property type="evidence" value="ECO:0007669"/>
    <property type="project" value="TreeGrafter"/>
</dbReference>
<name>A0A6P8RKM8_GEOSA</name>
<keyword evidence="5" id="KW-1185">Reference proteome</keyword>
<protein>
    <submittedName>
        <fullName evidence="6">Nucleoplasmin-like</fullName>
    </submittedName>
</protein>
<evidence type="ECO:0000256" key="3">
    <source>
        <dbReference type="ARBA" id="ARBA00023242"/>
    </source>
</evidence>
<evidence type="ECO:0000256" key="2">
    <source>
        <dbReference type="ARBA" id="ARBA00010744"/>
    </source>
</evidence>
<evidence type="ECO:0000256" key="1">
    <source>
        <dbReference type="ARBA" id="ARBA00004123"/>
    </source>
</evidence>
<dbReference type="GO" id="GO:0003723">
    <property type="term" value="F:RNA binding"/>
    <property type="evidence" value="ECO:0007669"/>
    <property type="project" value="TreeGrafter"/>
</dbReference>
<evidence type="ECO:0000259" key="4">
    <source>
        <dbReference type="Pfam" id="PF03066"/>
    </source>
</evidence>
<comment type="similarity">
    <text evidence="2">Belongs to the nucleoplasmin family.</text>
</comment>
<dbReference type="GO" id="GO:0005654">
    <property type="term" value="C:nucleoplasm"/>
    <property type="evidence" value="ECO:0007669"/>
    <property type="project" value="TreeGrafter"/>
</dbReference>